<dbReference type="EMBL" id="WLYK01000001">
    <property type="protein sequence ID" value="MTD12981.1"/>
    <property type="molecule type" value="Genomic_DNA"/>
</dbReference>
<keyword evidence="7 11" id="KW-0319">Glycerol metabolism</keyword>
<feature type="domain" description="O-acyltransferase WSD1 C-terminal" evidence="14">
    <location>
        <begin position="327"/>
        <end position="467"/>
    </location>
</feature>
<evidence type="ECO:0000256" key="10">
    <source>
        <dbReference type="ARBA" id="ARBA00048109"/>
    </source>
</evidence>
<dbReference type="InterPro" id="IPR014292">
    <property type="entry name" value="Acyl_transf_WS/DGAT"/>
</dbReference>
<comment type="pathway">
    <text evidence="1 11">Glycerolipid metabolism; triacylglycerol biosynthesis.</text>
</comment>
<keyword evidence="16" id="KW-1185">Reference proteome</keyword>
<comment type="caution">
    <text evidence="15">The sequence shown here is derived from an EMBL/GenBank/DDBJ whole genome shotgun (WGS) entry which is preliminary data.</text>
</comment>
<comment type="similarity">
    <text evidence="3 11">Belongs to the long-chain O-acyltransferase family.</text>
</comment>
<organism evidence="15 16">
    <name type="scientific">Nakamurella alba</name>
    <dbReference type="NCBI Taxonomy" id="2665158"/>
    <lineage>
        <taxon>Bacteria</taxon>
        <taxon>Bacillati</taxon>
        <taxon>Actinomycetota</taxon>
        <taxon>Actinomycetes</taxon>
        <taxon>Nakamurellales</taxon>
        <taxon>Nakamurellaceae</taxon>
        <taxon>Nakamurella</taxon>
    </lineage>
</organism>
<dbReference type="GO" id="GO:0071731">
    <property type="term" value="P:response to nitric oxide"/>
    <property type="evidence" value="ECO:0007669"/>
    <property type="project" value="TreeGrafter"/>
</dbReference>
<feature type="region of interest" description="Disordered" evidence="12">
    <location>
        <begin position="468"/>
        <end position="489"/>
    </location>
</feature>
<dbReference type="GO" id="GO:0019432">
    <property type="term" value="P:triglyceride biosynthetic process"/>
    <property type="evidence" value="ECO:0007669"/>
    <property type="project" value="UniProtKB-UniPathway"/>
</dbReference>
<dbReference type="Proteomes" id="UP000460221">
    <property type="component" value="Unassembled WGS sequence"/>
</dbReference>
<evidence type="ECO:0000313" key="16">
    <source>
        <dbReference type="Proteomes" id="UP000460221"/>
    </source>
</evidence>
<evidence type="ECO:0000256" key="1">
    <source>
        <dbReference type="ARBA" id="ARBA00004771"/>
    </source>
</evidence>
<proteinExistence type="inferred from homology"/>
<keyword evidence="9 11" id="KW-0012">Acyltransferase</keyword>
<dbReference type="InterPro" id="IPR004255">
    <property type="entry name" value="O-acyltransferase_WSD1_N"/>
</dbReference>
<keyword evidence="5 11" id="KW-0444">Lipid biosynthesis</keyword>
<evidence type="ECO:0000256" key="3">
    <source>
        <dbReference type="ARBA" id="ARBA00009587"/>
    </source>
</evidence>
<evidence type="ECO:0000256" key="12">
    <source>
        <dbReference type="SAM" id="MobiDB-lite"/>
    </source>
</evidence>
<dbReference type="GO" id="GO:0006071">
    <property type="term" value="P:glycerol metabolic process"/>
    <property type="evidence" value="ECO:0007669"/>
    <property type="project" value="UniProtKB-KW"/>
</dbReference>
<evidence type="ECO:0000259" key="13">
    <source>
        <dbReference type="Pfam" id="PF03007"/>
    </source>
</evidence>
<evidence type="ECO:0000313" key="15">
    <source>
        <dbReference type="EMBL" id="MTD12981.1"/>
    </source>
</evidence>
<dbReference type="AlphaFoldDB" id="A0A7K1FFT9"/>
<evidence type="ECO:0000256" key="11">
    <source>
        <dbReference type="RuleBase" id="RU361241"/>
    </source>
</evidence>
<dbReference type="GO" id="GO:0004144">
    <property type="term" value="F:diacylglycerol O-acyltransferase activity"/>
    <property type="evidence" value="ECO:0007669"/>
    <property type="project" value="UniProtKB-EC"/>
</dbReference>
<dbReference type="Pfam" id="PF03007">
    <property type="entry name" value="WS_DGAT_cat"/>
    <property type="match status" value="1"/>
</dbReference>
<accession>A0A7K1FFT9</accession>
<dbReference type="InterPro" id="IPR009721">
    <property type="entry name" value="O-acyltransferase_WSD1_C"/>
</dbReference>
<dbReference type="PANTHER" id="PTHR31650">
    <property type="entry name" value="O-ACYLTRANSFERASE (WSD1-LIKE) FAMILY PROTEIN"/>
    <property type="match status" value="1"/>
</dbReference>
<dbReference type="SUPFAM" id="SSF52777">
    <property type="entry name" value="CoA-dependent acyltransferases"/>
    <property type="match status" value="1"/>
</dbReference>
<dbReference type="GO" id="GO:0005886">
    <property type="term" value="C:plasma membrane"/>
    <property type="evidence" value="ECO:0007669"/>
    <property type="project" value="TreeGrafter"/>
</dbReference>
<feature type="domain" description="O-acyltransferase WSD1-like N-terminal" evidence="13">
    <location>
        <begin position="5"/>
        <end position="273"/>
    </location>
</feature>
<reference evidence="15 16" key="1">
    <citation type="submission" date="2019-11" db="EMBL/GenBank/DDBJ databases">
        <authorList>
            <person name="Jiang L.-Q."/>
        </authorList>
    </citation>
    <scope>NUCLEOTIDE SEQUENCE [LARGE SCALE GENOMIC DNA]</scope>
    <source>
        <strain evidence="15 16">YIM 132087</strain>
    </source>
</reference>
<dbReference type="PANTHER" id="PTHR31650:SF1">
    <property type="entry name" value="WAX ESTER SYNTHASE_DIACYLGLYCEROL ACYLTRANSFERASE 4-RELATED"/>
    <property type="match status" value="1"/>
</dbReference>
<evidence type="ECO:0000256" key="8">
    <source>
        <dbReference type="ARBA" id="ARBA00023098"/>
    </source>
</evidence>
<evidence type="ECO:0000256" key="9">
    <source>
        <dbReference type="ARBA" id="ARBA00023315"/>
    </source>
</evidence>
<gene>
    <name evidence="15" type="ORF">GIS00_03350</name>
</gene>
<dbReference type="EC" id="2.3.1.20" evidence="4 11"/>
<name>A0A7K1FFT9_9ACTN</name>
<comment type="catalytic activity">
    <reaction evidence="10 11">
        <text>an acyl-CoA + a 1,2-diacyl-sn-glycerol = a triacyl-sn-glycerol + CoA</text>
        <dbReference type="Rhea" id="RHEA:10868"/>
        <dbReference type="ChEBI" id="CHEBI:17815"/>
        <dbReference type="ChEBI" id="CHEBI:57287"/>
        <dbReference type="ChEBI" id="CHEBI:58342"/>
        <dbReference type="ChEBI" id="CHEBI:64615"/>
        <dbReference type="EC" id="2.3.1.20"/>
    </reaction>
</comment>
<dbReference type="GO" id="GO:0001666">
    <property type="term" value="P:response to hypoxia"/>
    <property type="evidence" value="ECO:0007669"/>
    <property type="project" value="TreeGrafter"/>
</dbReference>
<evidence type="ECO:0000256" key="2">
    <source>
        <dbReference type="ARBA" id="ARBA00005189"/>
    </source>
</evidence>
<dbReference type="UniPathway" id="UPA00282"/>
<evidence type="ECO:0000256" key="7">
    <source>
        <dbReference type="ARBA" id="ARBA00022798"/>
    </source>
</evidence>
<sequence>MTDRLSAVDAAFLYAEDGSTPLHVGGVVILEPDAPEGSGSEYEDIVDLIRSRLSLVPRYRQKVRFVPGRLARPVWVDDDAFDLTYHVRRSALPRPGTMDQLDDLVGRLISRPLDRTRPLWEIYVIEGLADGRVALVNKTHHAMVDRIGAVDVAAAILDVTRRPRRLPEQPWMPLPPPSDVDLVVDAVADLTSRPSGAMDLVRLAAMDVRSTVAKVGHFAGASVELVRRTVKPAPRSVLNVTKSGQRRFATSQVRLADLKTIRSTHGGSLNDVILAVITGALRTWLLSHGEPVTPTTVLRALVPVSLQPGRRDEAGESAVDPQAPVTSYLLDMPVAEPNPAMRLHQVSFAMGAQLEAGRQMGADALIGLGRFAPPTLHALGARVAGQLSGRMYNVLVTNAPGPQAPLYAAGRTVAAMYPVAPLASGQALAVAITSYNGGVFFGVTADRDAIPDIEEFADHIGEAVEELLPVPDPPAGKAAPRRGRKRATD</sequence>
<evidence type="ECO:0000259" key="14">
    <source>
        <dbReference type="Pfam" id="PF06974"/>
    </source>
</evidence>
<keyword evidence="8 11" id="KW-0443">Lipid metabolism</keyword>
<dbReference type="Pfam" id="PF06974">
    <property type="entry name" value="WS_DGAT_C"/>
    <property type="match status" value="1"/>
</dbReference>
<dbReference type="NCBIfam" id="TIGR02946">
    <property type="entry name" value="acyl_WS_DGAT"/>
    <property type="match status" value="1"/>
</dbReference>
<evidence type="ECO:0000256" key="5">
    <source>
        <dbReference type="ARBA" id="ARBA00022516"/>
    </source>
</evidence>
<protein>
    <recommendedName>
        <fullName evidence="4 11">Diacylglycerol O-acyltransferase</fullName>
        <ecNumber evidence="4 11">2.3.1.20</ecNumber>
    </recommendedName>
</protein>
<evidence type="ECO:0000256" key="6">
    <source>
        <dbReference type="ARBA" id="ARBA00022679"/>
    </source>
</evidence>
<keyword evidence="6 11" id="KW-0808">Transferase</keyword>
<dbReference type="InterPro" id="IPR045034">
    <property type="entry name" value="O-acyltransferase_WSD1-like"/>
</dbReference>
<dbReference type="GO" id="GO:0051701">
    <property type="term" value="P:biological process involved in interaction with host"/>
    <property type="evidence" value="ECO:0007669"/>
    <property type="project" value="TreeGrafter"/>
</dbReference>
<evidence type="ECO:0000256" key="4">
    <source>
        <dbReference type="ARBA" id="ARBA00013244"/>
    </source>
</evidence>
<feature type="compositionally biased region" description="Basic residues" evidence="12">
    <location>
        <begin position="479"/>
        <end position="489"/>
    </location>
</feature>
<dbReference type="RefSeq" id="WP_154766945.1">
    <property type="nucleotide sequence ID" value="NZ_WLYK01000001.1"/>
</dbReference>
<comment type="pathway">
    <text evidence="2">Lipid metabolism.</text>
</comment>